<feature type="compositionally biased region" description="Polar residues" evidence="1">
    <location>
        <begin position="144"/>
        <end position="163"/>
    </location>
</feature>
<dbReference type="GeneID" id="63787218"/>
<name>A0A1Y2F930_PROLT</name>
<feature type="compositionally biased region" description="Low complexity" evidence="1">
    <location>
        <begin position="164"/>
        <end position="179"/>
    </location>
</feature>
<comment type="caution">
    <text evidence="3">The sequence shown here is derived from an EMBL/GenBank/DDBJ whole genome shotgun (WGS) entry which is preliminary data.</text>
</comment>
<feature type="transmembrane region" description="Helical" evidence="2">
    <location>
        <begin position="82"/>
        <end position="107"/>
    </location>
</feature>
<organism evidence="3 4">
    <name type="scientific">Protomyces lactucae-debilis</name>
    <dbReference type="NCBI Taxonomy" id="2754530"/>
    <lineage>
        <taxon>Eukaryota</taxon>
        <taxon>Fungi</taxon>
        <taxon>Dikarya</taxon>
        <taxon>Ascomycota</taxon>
        <taxon>Taphrinomycotina</taxon>
        <taxon>Taphrinomycetes</taxon>
        <taxon>Taphrinales</taxon>
        <taxon>Protomycetaceae</taxon>
        <taxon>Protomyces</taxon>
    </lineage>
</organism>
<proteinExistence type="predicted"/>
<feature type="compositionally biased region" description="Basic and acidic residues" evidence="1">
    <location>
        <begin position="1"/>
        <end position="16"/>
    </location>
</feature>
<evidence type="ECO:0000256" key="1">
    <source>
        <dbReference type="SAM" id="MobiDB-lite"/>
    </source>
</evidence>
<dbReference type="RefSeq" id="XP_040723776.1">
    <property type="nucleotide sequence ID" value="XM_040870619.1"/>
</dbReference>
<keyword evidence="2" id="KW-0472">Membrane</keyword>
<accession>A0A1Y2F930</accession>
<feature type="region of interest" description="Disordered" evidence="1">
    <location>
        <begin position="144"/>
        <end position="179"/>
    </location>
</feature>
<gene>
    <name evidence="3" type="ORF">BCR37DRAFT_388433</name>
</gene>
<dbReference type="Proteomes" id="UP000193685">
    <property type="component" value="Unassembled WGS sequence"/>
</dbReference>
<dbReference type="AlphaFoldDB" id="A0A1Y2F930"/>
<evidence type="ECO:0000256" key="2">
    <source>
        <dbReference type="SAM" id="Phobius"/>
    </source>
</evidence>
<keyword evidence="4" id="KW-1185">Reference proteome</keyword>
<feature type="region of interest" description="Disordered" evidence="1">
    <location>
        <begin position="1"/>
        <end position="24"/>
    </location>
</feature>
<dbReference type="EMBL" id="MCFI01000015">
    <property type="protein sequence ID" value="ORY79405.1"/>
    <property type="molecule type" value="Genomic_DNA"/>
</dbReference>
<protein>
    <submittedName>
        <fullName evidence="3">Uncharacterized protein</fullName>
    </submittedName>
</protein>
<keyword evidence="2" id="KW-0812">Transmembrane</keyword>
<reference evidence="3 4" key="1">
    <citation type="submission" date="2016-07" db="EMBL/GenBank/DDBJ databases">
        <title>Pervasive Adenine N6-methylation of Active Genes in Fungi.</title>
        <authorList>
            <consortium name="DOE Joint Genome Institute"/>
            <person name="Mondo S.J."/>
            <person name="Dannebaum R.O."/>
            <person name="Kuo R.C."/>
            <person name="Labutti K."/>
            <person name="Haridas S."/>
            <person name="Kuo A."/>
            <person name="Salamov A."/>
            <person name="Ahrendt S.R."/>
            <person name="Lipzen A."/>
            <person name="Sullivan W."/>
            <person name="Andreopoulos W.B."/>
            <person name="Clum A."/>
            <person name="Lindquist E."/>
            <person name="Daum C."/>
            <person name="Ramamoorthy G.K."/>
            <person name="Gryganskyi A."/>
            <person name="Culley D."/>
            <person name="Magnuson J.K."/>
            <person name="James T.Y."/>
            <person name="O'Malley M.A."/>
            <person name="Stajich J.E."/>
            <person name="Spatafora J.W."/>
            <person name="Visel A."/>
            <person name="Grigoriev I.V."/>
        </authorList>
    </citation>
    <scope>NUCLEOTIDE SEQUENCE [LARGE SCALE GENOMIC DNA]</scope>
    <source>
        <strain evidence="3 4">12-1054</strain>
    </source>
</reference>
<sequence length="179" mass="19311">MEELGFRSERAARPDQARAGTRLRPAQVSGIVQSELDEGPAEITSSDSDIFAACLKLVHRAASSDYSILQQPSSESRWHVSWALIAIGWTLSFPFFPIAAAVVLFVAKTTNFKFPTFRWPPTSPNPARSAGRLPDSIQIQSILKQDNESPATPSSESSLVKQFSGSSQTPSSGSNLASS</sequence>
<keyword evidence="2" id="KW-1133">Transmembrane helix</keyword>
<evidence type="ECO:0000313" key="4">
    <source>
        <dbReference type="Proteomes" id="UP000193685"/>
    </source>
</evidence>
<evidence type="ECO:0000313" key="3">
    <source>
        <dbReference type="EMBL" id="ORY79405.1"/>
    </source>
</evidence>